<reference evidence="1 2" key="1">
    <citation type="submission" date="2024-06" db="EMBL/GenBank/DDBJ databases">
        <title>The Natural Products Discovery Center: Release of the First 8490 Sequenced Strains for Exploring Actinobacteria Biosynthetic Diversity.</title>
        <authorList>
            <person name="Kalkreuter E."/>
            <person name="Kautsar S.A."/>
            <person name="Yang D."/>
            <person name="Bader C.D."/>
            <person name="Teijaro C.N."/>
            <person name="Fluegel L."/>
            <person name="Davis C.M."/>
            <person name="Simpson J.R."/>
            <person name="Lauterbach L."/>
            <person name="Steele A.D."/>
            <person name="Gui C."/>
            <person name="Meng S."/>
            <person name="Li G."/>
            <person name="Viehrig K."/>
            <person name="Ye F."/>
            <person name="Su P."/>
            <person name="Kiefer A.F."/>
            <person name="Nichols A."/>
            <person name="Cepeda A.J."/>
            <person name="Yan W."/>
            <person name="Fan B."/>
            <person name="Jiang Y."/>
            <person name="Adhikari A."/>
            <person name="Zheng C.-J."/>
            <person name="Schuster L."/>
            <person name="Cowan T.M."/>
            <person name="Smanski M.J."/>
            <person name="Chevrette M.G."/>
            <person name="De Carvalho L.P.S."/>
            <person name="Shen B."/>
        </authorList>
    </citation>
    <scope>NUCLEOTIDE SEQUENCE [LARGE SCALE GENOMIC DNA]</scope>
    <source>
        <strain evidence="1 2">NPDC046851</strain>
    </source>
</reference>
<accession>A0ABV3AV83</accession>
<evidence type="ECO:0000313" key="1">
    <source>
        <dbReference type="EMBL" id="MEU6801097.1"/>
    </source>
</evidence>
<dbReference type="EMBL" id="JBEYXT010000026">
    <property type="protein sequence ID" value="MEU6801097.1"/>
    <property type="molecule type" value="Genomic_DNA"/>
</dbReference>
<protein>
    <recommendedName>
        <fullName evidence="3">Alpha/beta hydrolase</fullName>
    </recommendedName>
</protein>
<keyword evidence="2" id="KW-1185">Reference proteome</keyword>
<proteinExistence type="predicted"/>
<evidence type="ECO:0008006" key="3">
    <source>
        <dbReference type="Google" id="ProtNLM"/>
    </source>
</evidence>
<gene>
    <name evidence="1" type="ORF">ABZ931_08805</name>
</gene>
<evidence type="ECO:0000313" key="2">
    <source>
        <dbReference type="Proteomes" id="UP001551189"/>
    </source>
</evidence>
<dbReference type="Proteomes" id="UP001551189">
    <property type="component" value="Unassembled WGS sequence"/>
</dbReference>
<sequence length="43" mass="4645">MEAGPNPVDLMVIDGAGHYEMSDEPAYVDAAVERLTGFYADNL</sequence>
<comment type="caution">
    <text evidence="1">The sequence shown here is derived from an EMBL/GenBank/DDBJ whole genome shotgun (WGS) entry which is preliminary data.</text>
</comment>
<name>A0ABV3AV83_9ACTN</name>
<organism evidence="1 2">
    <name type="scientific">Streptomyces neyagawaensis</name>
    <dbReference type="NCBI Taxonomy" id="42238"/>
    <lineage>
        <taxon>Bacteria</taxon>
        <taxon>Bacillati</taxon>
        <taxon>Actinomycetota</taxon>
        <taxon>Actinomycetes</taxon>
        <taxon>Kitasatosporales</taxon>
        <taxon>Streptomycetaceae</taxon>
        <taxon>Streptomyces</taxon>
    </lineage>
</organism>
<dbReference type="RefSeq" id="WP_359692643.1">
    <property type="nucleotide sequence ID" value="NZ_JBEYXT010000026.1"/>
</dbReference>